<dbReference type="Pfam" id="PF13460">
    <property type="entry name" value="NAD_binding_10"/>
    <property type="match status" value="1"/>
</dbReference>
<name>A0ABN3IU02_9ACTN</name>
<evidence type="ECO:0000313" key="2">
    <source>
        <dbReference type="EMBL" id="GAA2412592.1"/>
    </source>
</evidence>
<dbReference type="SUPFAM" id="SSF51735">
    <property type="entry name" value="NAD(P)-binding Rossmann-fold domains"/>
    <property type="match status" value="1"/>
</dbReference>
<dbReference type="InterPro" id="IPR036291">
    <property type="entry name" value="NAD(P)-bd_dom_sf"/>
</dbReference>
<keyword evidence="3" id="KW-1185">Reference proteome</keyword>
<sequence>MERMNDTPILVTSARGKTGRRVVSRLDALGVPFRAASRTESSGTRFDWADRATWAPALDGAGAVYLVPMAEFVDAAAVTAFVGEAAAAGVRRLVLLSARTAGGEVLPGQEEAEEAVRGSGAEWTILRPAWFSQNFSEDYLLPPILAGELALPTGEGREAFVDAEDIADVAVAALTGDGHAGQTYELSGPEPLSFRTVAELISAASGREIRYTPLEVPDFIALLRSQEVPDDLARDVAEMMDTLRQGAGDRVGDGVRRALGRDPRPFADYVEEAAATGVWKVRG</sequence>
<protein>
    <submittedName>
        <fullName evidence="2">NAD(P)H-binding protein</fullName>
    </submittedName>
</protein>
<dbReference type="PANTHER" id="PTHR43162:SF1">
    <property type="entry name" value="PRESTALK A DIFFERENTIATION PROTEIN A"/>
    <property type="match status" value="1"/>
</dbReference>
<dbReference type="Gene3D" id="3.40.50.720">
    <property type="entry name" value="NAD(P)-binding Rossmann-like Domain"/>
    <property type="match status" value="1"/>
</dbReference>
<evidence type="ECO:0000313" key="3">
    <source>
        <dbReference type="Proteomes" id="UP001501231"/>
    </source>
</evidence>
<organism evidence="2 3">
    <name type="scientific">Actinomadura vinacea</name>
    <dbReference type="NCBI Taxonomy" id="115336"/>
    <lineage>
        <taxon>Bacteria</taxon>
        <taxon>Bacillati</taxon>
        <taxon>Actinomycetota</taxon>
        <taxon>Actinomycetes</taxon>
        <taxon>Streptosporangiales</taxon>
        <taxon>Thermomonosporaceae</taxon>
        <taxon>Actinomadura</taxon>
    </lineage>
</organism>
<dbReference type="Gene3D" id="3.90.25.10">
    <property type="entry name" value="UDP-galactose 4-epimerase, domain 1"/>
    <property type="match status" value="1"/>
</dbReference>
<dbReference type="EMBL" id="BAAARW010000008">
    <property type="protein sequence ID" value="GAA2412592.1"/>
    <property type="molecule type" value="Genomic_DNA"/>
</dbReference>
<dbReference type="PANTHER" id="PTHR43162">
    <property type="match status" value="1"/>
</dbReference>
<comment type="caution">
    <text evidence="2">The sequence shown here is derived from an EMBL/GenBank/DDBJ whole genome shotgun (WGS) entry which is preliminary data.</text>
</comment>
<feature type="domain" description="NAD(P)-binding" evidence="1">
    <location>
        <begin position="14"/>
        <end position="175"/>
    </location>
</feature>
<gene>
    <name evidence="2" type="ORF">GCM10010191_22630</name>
</gene>
<dbReference type="InterPro" id="IPR016040">
    <property type="entry name" value="NAD(P)-bd_dom"/>
</dbReference>
<evidence type="ECO:0000259" key="1">
    <source>
        <dbReference type="Pfam" id="PF13460"/>
    </source>
</evidence>
<proteinExistence type="predicted"/>
<reference evidence="2 3" key="1">
    <citation type="journal article" date="2019" name="Int. J. Syst. Evol. Microbiol.">
        <title>The Global Catalogue of Microorganisms (GCM) 10K type strain sequencing project: providing services to taxonomists for standard genome sequencing and annotation.</title>
        <authorList>
            <consortium name="The Broad Institute Genomics Platform"/>
            <consortium name="The Broad Institute Genome Sequencing Center for Infectious Disease"/>
            <person name="Wu L."/>
            <person name="Ma J."/>
        </authorList>
    </citation>
    <scope>NUCLEOTIDE SEQUENCE [LARGE SCALE GENOMIC DNA]</scope>
    <source>
        <strain evidence="2 3">JCM 3325</strain>
    </source>
</reference>
<accession>A0ABN3IU02</accession>
<dbReference type="Proteomes" id="UP001501231">
    <property type="component" value="Unassembled WGS sequence"/>
</dbReference>
<dbReference type="InterPro" id="IPR051604">
    <property type="entry name" value="Ergot_Alk_Oxidoreductase"/>
</dbReference>